<evidence type="ECO:0000313" key="1">
    <source>
        <dbReference type="EMBL" id="GJC88126.1"/>
    </source>
</evidence>
<reference evidence="1 2" key="1">
    <citation type="submission" date="2021-07" db="EMBL/GenBank/DDBJ databases">
        <title>Genome data of Colletotrichum spaethianum.</title>
        <authorList>
            <person name="Utami Y.D."/>
            <person name="Hiruma K."/>
        </authorList>
    </citation>
    <scope>NUCLEOTIDE SEQUENCE [LARGE SCALE GENOMIC DNA]</scope>
    <source>
        <strain evidence="1 2">MAFF 242679</strain>
    </source>
</reference>
<evidence type="ECO:0000313" key="2">
    <source>
        <dbReference type="Proteomes" id="UP001055172"/>
    </source>
</evidence>
<organism evidence="1 2">
    <name type="scientific">Colletotrichum liriopes</name>
    <dbReference type="NCBI Taxonomy" id="708192"/>
    <lineage>
        <taxon>Eukaryota</taxon>
        <taxon>Fungi</taxon>
        <taxon>Dikarya</taxon>
        <taxon>Ascomycota</taxon>
        <taxon>Pezizomycotina</taxon>
        <taxon>Sordariomycetes</taxon>
        <taxon>Hypocreomycetidae</taxon>
        <taxon>Glomerellales</taxon>
        <taxon>Glomerellaceae</taxon>
        <taxon>Colletotrichum</taxon>
        <taxon>Colletotrichum spaethianum species complex</taxon>
    </lineage>
</organism>
<protein>
    <submittedName>
        <fullName evidence="1">Uncharacterized protein</fullName>
    </submittedName>
</protein>
<name>A0AA37GVR1_9PEZI</name>
<sequence>MWTVVDSVLDQSRAISAPNTVGHAVLFEVQRKEVHVKPPRPFDNRIEDDTWARYKEVWRKLVCVWFRTQEMPEDERPPYRLTKTQGELWDAFEGVVEAAVHDGAMHDGAEAPREEVERVGLAMLVSMLDHRLKGGQYENALISALAVMGIRDDGGWVDITDYTTIYSAVIKVARMLVVYQAHLQRKDEVAAIAEKIGVDEAEEEADSLFRHVRRKVQRFMTRTSGDAEAEPTPMDWMLDTRTYGMHIQYSTAAAGMIDWVRDQVSYRRVRFGMGQLSDMMHGAVQEARETLAELTMVGEGEGEGDRLRVALPGIPWSSIEDDHSETQPGYSFLRDDRKTWVSKGEGWVFGRMAASRRLARRWGIHDGAVADEFSAAPAQVNNGAANIFSATAALEYSHVFGRFRELLWLLMHMLGGQPGRATELAGIRHVNTINGGSGTSSHTTGQCASLQHTTRGSGAQGQAKVIHRYLPREVGELLVWYLWLVLPFWQEVQGTVSRSGRYSAYLWADEVLQGEPRQDGKTGLVGSVDPGDSETAAWTWREERLWTTDQEMSKGAASRMPLFVTRLIANPGSLPGGFIARTLNIDKYIL</sequence>
<gene>
    <name evidence="1" type="ORF">ColLi_10964</name>
</gene>
<dbReference type="EMBL" id="BPPX01000030">
    <property type="protein sequence ID" value="GJC88126.1"/>
    <property type="molecule type" value="Genomic_DNA"/>
</dbReference>
<accession>A0AA37GVR1</accession>
<proteinExistence type="predicted"/>
<comment type="caution">
    <text evidence="1">The sequence shown here is derived from an EMBL/GenBank/DDBJ whole genome shotgun (WGS) entry which is preliminary data.</text>
</comment>
<keyword evidence="2" id="KW-1185">Reference proteome</keyword>
<dbReference type="AlphaFoldDB" id="A0AA37GVR1"/>
<dbReference type="Proteomes" id="UP001055172">
    <property type="component" value="Unassembled WGS sequence"/>
</dbReference>